<dbReference type="GO" id="GO:0015031">
    <property type="term" value="P:protein transport"/>
    <property type="evidence" value="ECO:0007669"/>
    <property type="project" value="UniProtKB-KW"/>
</dbReference>
<feature type="region of interest" description="Disordered" evidence="17">
    <location>
        <begin position="268"/>
        <end position="458"/>
    </location>
</feature>
<feature type="transmembrane region" description="Helical" evidence="18">
    <location>
        <begin position="98"/>
        <end position="122"/>
    </location>
</feature>
<feature type="transmembrane region" description="Helical" evidence="18">
    <location>
        <begin position="223"/>
        <end position="246"/>
    </location>
</feature>
<proteinExistence type="inferred from homology"/>
<keyword evidence="10" id="KW-0143">Chaperone</keyword>
<evidence type="ECO:0000256" key="11">
    <source>
        <dbReference type="ARBA" id="ARBA00025034"/>
    </source>
</evidence>
<dbReference type="CDD" id="cd20070">
    <property type="entry name" value="5TM_YidC_Alb3"/>
    <property type="match status" value="1"/>
</dbReference>
<feature type="transmembrane region" description="Helical" evidence="18">
    <location>
        <begin position="30"/>
        <end position="52"/>
    </location>
</feature>
<evidence type="ECO:0000256" key="12">
    <source>
        <dbReference type="ARBA" id="ARBA00026028"/>
    </source>
</evidence>
<dbReference type="Proteomes" id="UP000582974">
    <property type="component" value="Unassembled WGS sequence"/>
</dbReference>
<evidence type="ECO:0000256" key="18">
    <source>
        <dbReference type="SAM" id="Phobius"/>
    </source>
</evidence>
<reference evidence="20 21" key="1">
    <citation type="submission" date="2020-07" db="EMBL/GenBank/DDBJ databases">
        <title>Genome of Haloechinothrix sp.</title>
        <authorList>
            <person name="Tang S.-K."/>
            <person name="Yang L."/>
            <person name="Zhu W.-Y."/>
        </authorList>
    </citation>
    <scope>NUCLEOTIDE SEQUENCE [LARGE SCALE GENOMIC DNA]</scope>
    <source>
        <strain evidence="20 21">YIM 98757</strain>
    </source>
</reference>
<evidence type="ECO:0000256" key="16">
    <source>
        <dbReference type="RuleBase" id="RU003945"/>
    </source>
</evidence>
<dbReference type="GO" id="GO:0032977">
    <property type="term" value="F:membrane insertase activity"/>
    <property type="evidence" value="ECO:0007669"/>
    <property type="project" value="InterPro"/>
</dbReference>
<dbReference type="PANTHER" id="PTHR12428">
    <property type="entry name" value="OXA1"/>
    <property type="match status" value="1"/>
</dbReference>
<dbReference type="GO" id="GO:0005886">
    <property type="term" value="C:plasma membrane"/>
    <property type="evidence" value="ECO:0007669"/>
    <property type="project" value="UniProtKB-SubCell"/>
</dbReference>
<feature type="compositionally biased region" description="Basic and acidic residues" evidence="17">
    <location>
        <begin position="268"/>
        <end position="292"/>
    </location>
</feature>
<evidence type="ECO:0000256" key="4">
    <source>
        <dbReference type="ARBA" id="ARBA00022448"/>
    </source>
</evidence>
<evidence type="ECO:0000256" key="14">
    <source>
        <dbReference type="ARBA" id="ARBA00033245"/>
    </source>
</evidence>
<feature type="compositionally biased region" description="Gly residues" evidence="17">
    <location>
        <begin position="375"/>
        <end position="388"/>
    </location>
</feature>
<dbReference type="InterPro" id="IPR001708">
    <property type="entry name" value="YidC/ALB3/OXA1/COX18"/>
</dbReference>
<dbReference type="NCBIfam" id="NF002899">
    <property type="entry name" value="PRK03449.1"/>
    <property type="match status" value="1"/>
</dbReference>
<keyword evidence="6 16" id="KW-0812">Transmembrane</keyword>
<keyword evidence="9 18" id="KW-0472">Membrane</keyword>
<evidence type="ECO:0000256" key="7">
    <source>
        <dbReference type="ARBA" id="ARBA00022927"/>
    </source>
</evidence>
<comment type="similarity">
    <text evidence="2">Belongs to the OXA1/ALB3/YidC family. Type 1 subfamily.</text>
</comment>
<organism evidence="20 21">
    <name type="scientific">Haloechinothrix aidingensis</name>
    <dbReference type="NCBI Taxonomy" id="2752311"/>
    <lineage>
        <taxon>Bacteria</taxon>
        <taxon>Bacillati</taxon>
        <taxon>Actinomycetota</taxon>
        <taxon>Actinomycetes</taxon>
        <taxon>Pseudonocardiales</taxon>
        <taxon>Pseudonocardiaceae</taxon>
        <taxon>Haloechinothrix</taxon>
    </lineage>
</organism>
<comment type="subunit">
    <text evidence="12">Interacts with the Sec translocase complex via SecD. Specifically interacts with transmembrane segments of nascent integral membrane proteins during membrane integration.</text>
</comment>
<dbReference type="AlphaFoldDB" id="A0A837ZVC0"/>
<dbReference type="Pfam" id="PF02096">
    <property type="entry name" value="60KD_IMP"/>
    <property type="match status" value="1"/>
</dbReference>
<evidence type="ECO:0000259" key="19">
    <source>
        <dbReference type="Pfam" id="PF02096"/>
    </source>
</evidence>
<comment type="function">
    <text evidence="11">Required for the insertion and/or proper folding and/or complex formation of integral membrane proteins into the membrane. Involved in integration of membrane proteins that insert both dependently and independently of the Sec translocase complex, as well as at least some lipoproteins. Aids folding of multispanning membrane proteins.</text>
</comment>
<evidence type="ECO:0000256" key="17">
    <source>
        <dbReference type="SAM" id="MobiDB-lite"/>
    </source>
</evidence>
<keyword evidence="8 18" id="KW-1133">Transmembrane helix</keyword>
<feature type="transmembrane region" description="Helical" evidence="18">
    <location>
        <begin position="178"/>
        <end position="198"/>
    </location>
</feature>
<dbReference type="GO" id="GO:0051205">
    <property type="term" value="P:protein insertion into membrane"/>
    <property type="evidence" value="ECO:0007669"/>
    <property type="project" value="TreeGrafter"/>
</dbReference>
<dbReference type="InterPro" id="IPR028055">
    <property type="entry name" value="YidC/Oxa/ALB_C"/>
</dbReference>
<feature type="compositionally biased region" description="Low complexity" evidence="17">
    <location>
        <begin position="389"/>
        <end position="441"/>
    </location>
</feature>
<feature type="domain" description="Membrane insertase YidC/Oxa/ALB C-terminal" evidence="19">
    <location>
        <begin position="32"/>
        <end position="259"/>
    </location>
</feature>
<dbReference type="PANTHER" id="PTHR12428:SF65">
    <property type="entry name" value="CYTOCHROME C OXIDASE ASSEMBLY PROTEIN COX18, MITOCHONDRIAL"/>
    <property type="match status" value="1"/>
</dbReference>
<feature type="compositionally biased region" description="Polar residues" evidence="17">
    <location>
        <begin position="341"/>
        <end position="361"/>
    </location>
</feature>
<evidence type="ECO:0000256" key="10">
    <source>
        <dbReference type="ARBA" id="ARBA00023186"/>
    </source>
</evidence>
<evidence type="ECO:0000256" key="15">
    <source>
        <dbReference type="ARBA" id="ARBA00033342"/>
    </source>
</evidence>
<feature type="compositionally biased region" description="Basic residues" evidence="17">
    <location>
        <begin position="449"/>
        <end position="458"/>
    </location>
</feature>
<name>A0A837ZVC0_9PSEU</name>
<keyword evidence="7" id="KW-0653">Protein transport</keyword>
<dbReference type="NCBIfam" id="TIGR03592">
    <property type="entry name" value="yidC_oxa1_cterm"/>
    <property type="match status" value="1"/>
</dbReference>
<keyword evidence="4" id="KW-0813">Transport</keyword>
<evidence type="ECO:0000256" key="13">
    <source>
        <dbReference type="ARBA" id="ARBA00031538"/>
    </source>
</evidence>
<comment type="subcellular location">
    <subcellularLocation>
        <location evidence="1">Cell membrane</location>
        <topology evidence="1">Multi-pass membrane protein</topology>
    </subcellularLocation>
    <subcellularLocation>
        <location evidence="16">Membrane</location>
        <topology evidence="16">Multi-pass membrane protein</topology>
    </subcellularLocation>
</comment>
<feature type="compositionally biased region" description="Low complexity" evidence="17">
    <location>
        <begin position="320"/>
        <end position="337"/>
    </location>
</feature>
<evidence type="ECO:0000256" key="3">
    <source>
        <dbReference type="ARBA" id="ARBA00015325"/>
    </source>
</evidence>
<dbReference type="EMBL" id="JACCKD010000001">
    <property type="protein sequence ID" value="MBA0124034.1"/>
    <property type="molecule type" value="Genomic_DNA"/>
</dbReference>
<dbReference type="RefSeq" id="WP_180890949.1">
    <property type="nucleotide sequence ID" value="NZ_JACCKD010000001.1"/>
</dbReference>
<keyword evidence="21" id="KW-1185">Reference proteome</keyword>
<evidence type="ECO:0000313" key="20">
    <source>
        <dbReference type="EMBL" id="MBA0124034.1"/>
    </source>
</evidence>
<protein>
    <recommendedName>
        <fullName evidence="3">Membrane protein insertase YidC</fullName>
    </recommendedName>
    <alternativeName>
        <fullName evidence="15">Foldase YidC</fullName>
    </alternativeName>
    <alternativeName>
        <fullName evidence="14">Membrane integrase YidC</fullName>
    </alternativeName>
    <alternativeName>
        <fullName evidence="13">Membrane protein YidC</fullName>
    </alternativeName>
</protein>
<keyword evidence="5" id="KW-1003">Cell membrane</keyword>
<evidence type="ECO:0000256" key="6">
    <source>
        <dbReference type="ARBA" id="ARBA00022692"/>
    </source>
</evidence>
<accession>A0A837ZVC0</accession>
<dbReference type="InterPro" id="IPR047196">
    <property type="entry name" value="YidC_ALB_C"/>
</dbReference>
<sequence>MLDFIYYPVSFILWFWHKAFGFVLGETQAVSWILGIVFLTFTVRAILFKPFVSQVRSMRKMQDFAPEIKKIQKRYANDRQRQAQEMQKLQREHGVNPVGGCLPILLQIPVFIGLVHVLRLFASSNEEGSGNYFFSPEGVSQYIEADIFGSNLGQAIYNTQMATVGTGAEAVNAGFHSAALPVGVPMMILASILTHLTARHSVQRQNPATATQQTAIMNKLTQYIFPIGLLVFGAFMPLGLLIYFLANNTWTLMQQRLVYRWIDREEEQKKEQASQKRTDLAPKPGQRPDKKKGTAGQTSEDGDSESDDGVHESQGEADGAQETTEQQAPQKQAPKKAGTSGAKQNRSGSGQGSKQRNQSGKQPGKQAKSSTGKQGASGSGKTSGGSSAGGAKASKGGAPSTNGKAKSSGSKTGSSGTGQSASGAKSTGGQAKKNGAKASGTGRAGTGAAKKKSGRKRG</sequence>
<evidence type="ECO:0000256" key="1">
    <source>
        <dbReference type="ARBA" id="ARBA00004651"/>
    </source>
</evidence>
<evidence type="ECO:0000256" key="2">
    <source>
        <dbReference type="ARBA" id="ARBA00010527"/>
    </source>
</evidence>
<evidence type="ECO:0000256" key="8">
    <source>
        <dbReference type="ARBA" id="ARBA00022989"/>
    </source>
</evidence>
<evidence type="ECO:0000256" key="9">
    <source>
        <dbReference type="ARBA" id="ARBA00023136"/>
    </source>
</evidence>
<gene>
    <name evidence="20" type="primary">yidC</name>
    <name evidence="20" type="ORF">H0B56_00570</name>
</gene>
<comment type="caution">
    <text evidence="20">The sequence shown here is derived from an EMBL/GenBank/DDBJ whole genome shotgun (WGS) entry which is preliminary data.</text>
</comment>
<evidence type="ECO:0000256" key="5">
    <source>
        <dbReference type="ARBA" id="ARBA00022475"/>
    </source>
</evidence>
<evidence type="ECO:0000313" key="21">
    <source>
        <dbReference type="Proteomes" id="UP000582974"/>
    </source>
</evidence>